<evidence type="ECO:0000256" key="6">
    <source>
        <dbReference type="ARBA" id="ARBA00023136"/>
    </source>
</evidence>
<keyword evidence="6 7" id="KW-0472">Membrane</keyword>
<feature type="transmembrane region" description="Helical" evidence="7">
    <location>
        <begin position="228"/>
        <end position="246"/>
    </location>
</feature>
<dbReference type="GO" id="GO:0008233">
    <property type="term" value="F:peptidase activity"/>
    <property type="evidence" value="ECO:0007669"/>
    <property type="project" value="UniProtKB-KW"/>
</dbReference>
<keyword evidence="10" id="KW-1185">Reference proteome</keyword>
<dbReference type="PANTHER" id="PTHR43731">
    <property type="entry name" value="RHOMBOID PROTEASE"/>
    <property type="match status" value="1"/>
</dbReference>
<dbReference type="Pfam" id="PF01694">
    <property type="entry name" value="Rhomboid"/>
    <property type="match status" value="1"/>
</dbReference>
<evidence type="ECO:0000256" key="7">
    <source>
        <dbReference type="SAM" id="Phobius"/>
    </source>
</evidence>
<sequence>MNLCYRHPDRPAYVQCQRCSRPVCPECQVQAPVGVHCPECVEEARRRRPAQRTQFGTPVGSGRPTVTYTVIALCVVMYLLQLASPRLGLGLDVTGALAYAPAYTSDWFPSFEPWRMLTAAVLHSPSSAMHILFNMMALLFVGRVIEPAVGAARYVALLLLSAFGGSVAVLFLTDPLTPTVGASGAVFGLFGALFILSRASGAETGGIVALVAVNMVVSFLVPNISWQGHLGGLVAGALCALVIARAPRGKSRRLWQWAGITGIALVLIALTAVGSTMVAFPV</sequence>
<protein>
    <submittedName>
        <fullName evidence="9">Rhomboid family intramembrane serine protease</fullName>
    </submittedName>
</protein>
<keyword evidence="9" id="KW-0645">Protease</keyword>
<evidence type="ECO:0000313" key="9">
    <source>
        <dbReference type="EMBL" id="GAA4914084.1"/>
    </source>
</evidence>
<proteinExistence type="inferred from homology"/>
<dbReference type="InterPro" id="IPR050925">
    <property type="entry name" value="Rhomboid_protease_S54"/>
</dbReference>
<feature type="transmembrane region" description="Helical" evidence="7">
    <location>
        <begin position="258"/>
        <end position="280"/>
    </location>
</feature>
<keyword evidence="5 7" id="KW-1133">Transmembrane helix</keyword>
<feature type="transmembrane region" description="Helical" evidence="7">
    <location>
        <begin position="154"/>
        <end position="173"/>
    </location>
</feature>
<dbReference type="InterPro" id="IPR022764">
    <property type="entry name" value="Peptidase_S54_rhomboid_dom"/>
</dbReference>
<gene>
    <name evidence="9" type="ORF">GCM10025790_06250</name>
</gene>
<comment type="caution">
    <text evidence="9">The sequence shown here is derived from an EMBL/GenBank/DDBJ whole genome shotgun (WGS) entry which is preliminary data.</text>
</comment>
<dbReference type="EMBL" id="BAABLW010000002">
    <property type="protein sequence ID" value="GAA4914084.1"/>
    <property type="molecule type" value="Genomic_DNA"/>
</dbReference>
<dbReference type="SUPFAM" id="SSF144091">
    <property type="entry name" value="Rhomboid-like"/>
    <property type="match status" value="1"/>
</dbReference>
<evidence type="ECO:0000256" key="4">
    <source>
        <dbReference type="ARBA" id="ARBA00022801"/>
    </source>
</evidence>
<feature type="transmembrane region" description="Helical" evidence="7">
    <location>
        <begin position="204"/>
        <end position="222"/>
    </location>
</feature>
<evidence type="ECO:0000259" key="8">
    <source>
        <dbReference type="Pfam" id="PF01694"/>
    </source>
</evidence>
<feature type="transmembrane region" description="Helical" evidence="7">
    <location>
        <begin position="116"/>
        <end position="142"/>
    </location>
</feature>
<evidence type="ECO:0000256" key="3">
    <source>
        <dbReference type="ARBA" id="ARBA00022692"/>
    </source>
</evidence>
<feature type="transmembrane region" description="Helical" evidence="7">
    <location>
        <begin position="65"/>
        <end position="83"/>
    </location>
</feature>
<comment type="subcellular location">
    <subcellularLocation>
        <location evidence="1">Membrane</location>
        <topology evidence="1">Multi-pass membrane protein</topology>
    </subcellularLocation>
</comment>
<evidence type="ECO:0000256" key="2">
    <source>
        <dbReference type="ARBA" id="ARBA00009045"/>
    </source>
</evidence>
<keyword evidence="4" id="KW-0378">Hydrolase</keyword>
<feature type="domain" description="Peptidase S54 rhomboid" evidence="8">
    <location>
        <begin position="112"/>
        <end position="245"/>
    </location>
</feature>
<dbReference type="Proteomes" id="UP001500368">
    <property type="component" value="Unassembled WGS sequence"/>
</dbReference>
<feature type="transmembrane region" description="Helical" evidence="7">
    <location>
        <begin position="179"/>
        <end position="197"/>
    </location>
</feature>
<dbReference type="InterPro" id="IPR035952">
    <property type="entry name" value="Rhomboid-like_sf"/>
</dbReference>
<comment type="similarity">
    <text evidence="2">Belongs to the peptidase S54 family.</text>
</comment>
<accession>A0ABP9FRB4</accession>
<reference evidence="10" key="1">
    <citation type="journal article" date="2019" name="Int. J. Syst. Evol. Microbiol.">
        <title>The Global Catalogue of Microorganisms (GCM) 10K type strain sequencing project: providing services to taxonomists for standard genome sequencing and annotation.</title>
        <authorList>
            <consortium name="The Broad Institute Genomics Platform"/>
            <consortium name="The Broad Institute Genome Sequencing Center for Infectious Disease"/>
            <person name="Wu L."/>
            <person name="Ma J."/>
        </authorList>
    </citation>
    <scope>NUCLEOTIDE SEQUENCE [LARGE SCALE GENOMIC DNA]</scope>
    <source>
        <strain evidence="10">JCM 19129</strain>
    </source>
</reference>
<dbReference type="Gene3D" id="1.20.1540.10">
    <property type="entry name" value="Rhomboid-like"/>
    <property type="match status" value="1"/>
</dbReference>
<evidence type="ECO:0000313" key="10">
    <source>
        <dbReference type="Proteomes" id="UP001500368"/>
    </source>
</evidence>
<dbReference type="GO" id="GO:0006508">
    <property type="term" value="P:proteolysis"/>
    <property type="evidence" value="ECO:0007669"/>
    <property type="project" value="UniProtKB-KW"/>
</dbReference>
<dbReference type="PANTHER" id="PTHR43731:SF14">
    <property type="entry name" value="PRESENILIN-ASSOCIATED RHOMBOID-LIKE PROTEIN, MITOCHONDRIAL"/>
    <property type="match status" value="1"/>
</dbReference>
<keyword evidence="3 7" id="KW-0812">Transmembrane</keyword>
<organism evidence="9 10">
    <name type="scientific">Nesterenkonia rhizosphaerae</name>
    <dbReference type="NCBI Taxonomy" id="1348272"/>
    <lineage>
        <taxon>Bacteria</taxon>
        <taxon>Bacillati</taxon>
        <taxon>Actinomycetota</taxon>
        <taxon>Actinomycetes</taxon>
        <taxon>Micrococcales</taxon>
        <taxon>Micrococcaceae</taxon>
        <taxon>Nesterenkonia</taxon>
    </lineage>
</organism>
<evidence type="ECO:0000256" key="1">
    <source>
        <dbReference type="ARBA" id="ARBA00004141"/>
    </source>
</evidence>
<name>A0ABP9FRB4_9MICC</name>
<evidence type="ECO:0000256" key="5">
    <source>
        <dbReference type="ARBA" id="ARBA00022989"/>
    </source>
</evidence>